<dbReference type="AlphaFoldDB" id="A0A7K3NRK4"/>
<dbReference type="InterPro" id="IPR001640">
    <property type="entry name" value="Lgt"/>
</dbReference>
<dbReference type="RefSeq" id="WP_163302921.1">
    <property type="nucleotide sequence ID" value="NZ_JAAGRQ010000064.1"/>
</dbReference>
<keyword evidence="4 7" id="KW-0812">Transmembrane</keyword>
<feature type="transmembrane region" description="Helical" evidence="7">
    <location>
        <begin position="230"/>
        <end position="255"/>
    </location>
</feature>
<keyword evidence="5 7" id="KW-1133">Transmembrane helix</keyword>
<evidence type="ECO:0000313" key="8">
    <source>
        <dbReference type="EMBL" id="NDY57839.1"/>
    </source>
</evidence>
<dbReference type="UniPathway" id="UPA00664"/>
<comment type="pathway">
    <text evidence="7">Protein modification; lipoprotein biosynthesis (diacylglyceryl transfer).</text>
</comment>
<keyword evidence="8" id="KW-0449">Lipoprotein</keyword>
<comment type="function">
    <text evidence="7">Catalyzes the transfer of the diacylglyceryl group from phosphatidylglycerol to the sulfhydryl group of the N-terminal cysteine of a prolipoprotein, the first step in the formation of mature lipoproteins.</text>
</comment>
<comment type="caution">
    <text evidence="8">The sequence shown here is derived from an EMBL/GenBank/DDBJ whole genome shotgun (WGS) entry which is preliminary data.</text>
</comment>
<evidence type="ECO:0000256" key="6">
    <source>
        <dbReference type="ARBA" id="ARBA00023136"/>
    </source>
</evidence>
<keyword evidence="2 7" id="KW-1003">Cell membrane</keyword>
<dbReference type="GO" id="GO:0005886">
    <property type="term" value="C:plasma membrane"/>
    <property type="evidence" value="ECO:0007669"/>
    <property type="project" value="UniProtKB-SubCell"/>
</dbReference>
<dbReference type="PANTHER" id="PTHR30589">
    <property type="entry name" value="PROLIPOPROTEIN DIACYLGLYCERYL TRANSFERASE"/>
    <property type="match status" value="1"/>
</dbReference>
<comment type="subcellular location">
    <subcellularLocation>
        <location evidence="7">Cell membrane</location>
        <topology evidence="7">Multi-pass membrane protein</topology>
    </subcellularLocation>
</comment>
<evidence type="ECO:0000313" key="9">
    <source>
        <dbReference type="Proteomes" id="UP000469724"/>
    </source>
</evidence>
<feature type="transmembrane region" description="Helical" evidence="7">
    <location>
        <begin position="96"/>
        <end position="113"/>
    </location>
</feature>
<keyword evidence="6 7" id="KW-0472">Membrane</keyword>
<keyword evidence="9" id="KW-1185">Reference proteome</keyword>
<name>A0A7K3NRK4_9BACT</name>
<feature type="transmembrane region" description="Helical" evidence="7">
    <location>
        <begin position="56"/>
        <end position="76"/>
    </location>
</feature>
<organism evidence="8 9">
    <name type="scientific">Desulfolutivibrio sulfodismutans</name>
    <dbReference type="NCBI Taxonomy" id="63561"/>
    <lineage>
        <taxon>Bacteria</taxon>
        <taxon>Pseudomonadati</taxon>
        <taxon>Thermodesulfobacteriota</taxon>
        <taxon>Desulfovibrionia</taxon>
        <taxon>Desulfovibrionales</taxon>
        <taxon>Desulfovibrionaceae</taxon>
        <taxon>Desulfolutivibrio</taxon>
    </lineage>
</organism>
<evidence type="ECO:0000256" key="7">
    <source>
        <dbReference type="HAMAP-Rule" id="MF_01147"/>
    </source>
</evidence>
<dbReference type="Proteomes" id="UP000469724">
    <property type="component" value="Unassembled WGS sequence"/>
</dbReference>
<dbReference type="GO" id="GO:0008961">
    <property type="term" value="F:phosphatidylglycerol-prolipoprotein diacylglyceryl transferase activity"/>
    <property type="evidence" value="ECO:0007669"/>
    <property type="project" value="UniProtKB-UniRule"/>
</dbReference>
<reference evidence="8 9" key="1">
    <citation type="submission" date="2020-02" db="EMBL/GenBank/DDBJ databases">
        <title>Comparative genomics of sulfur disproportionating microorganisms.</title>
        <authorList>
            <person name="Ward L.M."/>
            <person name="Bertran E."/>
            <person name="Johnston D.T."/>
        </authorList>
    </citation>
    <scope>NUCLEOTIDE SEQUENCE [LARGE SCALE GENOMIC DNA]</scope>
    <source>
        <strain evidence="8 9">DSM 3696</strain>
    </source>
</reference>
<evidence type="ECO:0000256" key="3">
    <source>
        <dbReference type="ARBA" id="ARBA00022679"/>
    </source>
</evidence>
<keyword evidence="3 7" id="KW-0808">Transferase</keyword>
<dbReference type="EC" id="2.5.1.145" evidence="7"/>
<comment type="similarity">
    <text evidence="1 7">Belongs to the Lgt family.</text>
</comment>
<comment type="catalytic activity">
    <reaction evidence="7">
        <text>L-cysteinyl-[prolipoprotein] + a 1,2-diacyl-sn-glycero-3-phospho-(1'-sn-glycerol) = an S-1,2-diacyl-sn-glyceryl-L-cysteinyl-[prolipoprotein] + sn-glycerol 1-phosphate + H(+)</text>
        <dbReference type="Rhea" id="RHEA:56712"/>
        <dbReference type="Rhea" id="RHEA-COMP:14679"/>
        <dbReference type="Rhea" id="RHEA-COMP:14680"/>
        <dbReference type="ChEBI" id="CHEBI:15378"/>
        <dbReference type="ChEBI" id="CHEBI:29950"/>
        <dbReference type="ChEBI" id="CHEBI:57685"/>
        <dbReference type="ChEBI" id="CHEBI:64716"/>
        <dbReference type="ChEBI" id="CHEBI:140658"/>
        <dbReference type="EC" id="2.5.1.145"/>
    </reaction>
</comment>
<dbReference type="HAMAP" id="MF_01147">
    <property type="entry name" value="Lgt"/>
    <property type="match status" value="1"/>
</dbReference>
<dbReference type="PANTHER" id="PTHR30589:SF0">
    <property type="entry name" value="PHOSPHATIDYLGLYCEROL--PROLIPOPROTEIN DIACYLGLYCERYL TRANSFERASE"/>
    <property type="match status" value="1"/>
</dbReference>
<dbReference type="NCBIfam" id="TIGR00544">
    <property type="entry name" value="lgt"/>
    <property type="match status" value="1"/>
</dbReference>
<dbReference type="PROSITE" id="PS01311">
    <property type="entry name" value="LGT"/>
    <property type="match status" value="1"/>
</dbReference>
<protein>
    <recommendedName>
        <fullName evidence="7">Phosphatidylglycerol--prolipoprotein diacylglyceryl transferase</fullName>
        <ecNumber evidence="7">2.5.1.145</ecNumber>
    </recommendedName>
</protein>
<gene>
    <name evidence="7" type="primary">lgt</name>
    <name evidence="8" type="ORF">G3N56_13970</name>
</gene>
<feature type="transmembrane region" description="Helical" evidence="7">
    <location>
        <begin position="19"/>
        <end position="36"/>
    </location>
</feature>
<sequence>MIVFPVIDPVAVQIGPLSVRWYGLMYLLGFTAAWLLGRHRAARPESGWTPALVDDLITYCVLGVVVGGRVGYVLFYDFMGLVHDPLLLFKVWQGGMSFHGGALGMCAVFWYFGKKTGRTFLAVSDFTSPLAPLGLFAGRIGNFINAELWGKPTDLPWGMVFPDPRAGSLPRHPSQLYEAGLEGLALFAILWLYSGRPRPTGTVTGLFLGFYGLFRFTVEFVRVPDAQLGYLLFGWMTMGQILSLPMILIGAALYLTASKNVFAASRPLPGKKKSGRKNKA</sequence>
<dbReference type="EMBL" id="JAAGRQ010000064">
    <property type="protein sequence ID" value="NDY57839.1"/>
    <property type="molecule type" value="Genomic_DNA"/>
</dbReference>
<evidence type="ECO:0000256" key="5">
    <source>
        <dbReference type="ARBA" id="ARBA00022989"/>
    </source>
</evidence>
<evidence type="ECO:0000256" key="4">
    <source>
        <dbReference type="ARBA" id="ARBA00022692"/>
    </source>
</evidence>
<dbReference type="GO" id="GO:0042158">
    <property type="term" value="P:lipoprotein biosynthetic process"/>
    <property type="evidence" value="ECO:0007669"/>
    <property type="project" value="UniProtKB-UniRule"/>
</dbReference>
<proteinExistence type="inferred from homology"/>
<accession>A0A7K3NRK4</accession>
<feature type="binding site" evidence="7">
    <location>
        <position position="139"/>
    </location>
    <ligand>
        <name>a 1,2-diacyl-sn-glycero-3-phospho-(1'-sn-glycerol)</name>
        <dbReference type="ChEBI" id="CHEBI:64716"/>
    </ligand>
</feature>
<feature type="transmembrane region" description="Helical" evidence="7">
    <location>
        <begin position="200"/>
        <end position="218"/>
    </location>
</feature>
<dbReference type="Pfam" id="PF01790">
    <property type="entry name" value="LGT"/>
    <property type="match status" value="1"/>
</dbReference>
<evidence type="ECO:0000256" key="2">
    <source>
        <dbReference type="ARBA" id="ARBA00022475"/>
    </source>
</evidence>
<evidence type="ECO:0000256" key="1">
    <source>
        <dbReference type="ARBA" id="ARBA00007150"/>
    </source>
</evidence>